<feature type="domain" description="CCHC-type" evidence="3">
    <location>
        <begin position="80"/>
        <end position="94"/>
    </location>
</feature>
<feature type="compositionally biased region" description="Basic residues" evidence="2">
    <location>
        <begin position="331"/>
        <end position="344"/>
    </location>
</feature>
<keyword evidence="1" id="KW-0479">Metal-binding</keyword>
<feature type="compositionally biased region" description="Polar residues" evidence="2">
    <location>
        <begin position="177"/>
        <end position="187"/>
    </location>
</feature>
<accession>A0AAV0IB03</accession>
<keyword evidence="1" id="KW-0862">Zinc</keyword>
<evidence type="ECO:0000313" key="4">
    <source>
        <dbReference type="EMBL" id="CAI0394815.1"/>
    </source>
</evidence>
<proteinExistence type="predicted"/>
<dbReference type="PROSITE" id="PS50158">
    <property type="entry name" value="ZF_CCHC"/>
    <property type="match status" value="1"/>
</dbReference>
<comment type="caution">
    <text evidence="4">The sequence shown here is derived from an EMBL/GenBank/DDBJ whole genome shotgun (WGS) entry which is preliminary data.</text>
</comment>
<keyword evidence="1" id="KW-0863">Zinc-finger</keyword>
<dbReference type="PANTHER" id="PTHR31286">
    <property type="entry name" value="GLYCINE-RICH CELL WALL STRUCTURAL PROTEIN 1.8-LIKE"/>
    <property type="match status" value="1"/>
</dbReference>
<feature type="compositionally biased region" description="Polar residues" evidence="2">
    <location>
        <begin position="312"/>
        <end position="330"/>
    </location>
</feature>
<organism evidence="4 5">
    <name type="scientific">Linum tenue</name>
    <dbReference type="NCBI Taxonomy" id="586396"/>
    <lineage>
        <taxon>Eukaryota</taxon>
        <taxon>Viridiplantae</taxon>
        <taxon>Streptophyta</taxon>
        <taxon>Embryophyta</taxon>
        <taxon>Tracheophyta</taxon>
        <taxon>Spermatophyta</taxon>
        <taxon>Magnoliopsida</taxon>
        <taxon>eudicotyledons</taxon>
        <taxon>Gunneridae</taxon>
        <taxon>Pentapetalae</taxon>
        <taxon>rosids</taxon>
        <taxon>fabids</taxon>
        <taxon>Malpighiales</taxon>
        <taxon>Linaceae</taxon>
        <taxon>Linum</taxon>
    </lineage>
</organism>
<feature type="compositionally biased region" description="Basic and acidic residues" evidence="2">
    <location>
        <begin position="141"/>
        <end position="152"/>
    </location>
</feature>
<evidence type="ECO:0000256" key="2">
    <source>
        <dbReference type="SAM" id="MobiDB-lite"/>
    </source>
</evidence>
<evidence type="ECO:0000256" key="1">
    <source>
        <dbReference type="PROSITE-ProRule" id="PRU00047"/>
    </source>
</evidence>
<dbReference type="EMBL" id="CAMGYJ010000003">
    <property type="protein sequence ID" value="CAI0394815.1"/>
    <property type="molecule type" value="Genomic_DNA"/>
</dbReference>
<feature type="compositionally biased region" description="Polar residues" evidence="2">
    <location>
        <begin position="251"/>
        <end position="264"/>
    </location>
</feature>
<name>A0AAV0IB03_9ROSI</name>
<feature type="compositionally biased region" description="Basic and acidic residues" evidence="2">
    <location>
        <begin position="194"/>
        <end position="216"/>
    </location>
</feature>
<feature type="region of interest" description="Disordered" evidence="2">
    <location>
        <begin position="136"/>
        <end position="348"/>
    </location>
</feature>
<gene>
    <name evidence="4" type="ORF">LITE_LOCUS8459</name>
</gene>
<keyword evidence="5" id="KW-1185">Reference proteome</keyword>
<dbReference type="SUPFAM" id="SSF57756">
    <property type="entry name" value="Retrovirus zinc finger-like domains"/>
    <property type="match status" value="1"/>
</dbReference>
<evidence type="ECO:0000313" key="5">
    <source>
        <dbReference type="Proteomes" id="UP001154282"/>
    </source>
</evidence>
<dbReference type="InterPro" id="IPR001878">
    <property type="entry name" value="Znf_CCHC"/>
</dbReference>
<dbReference type="AlphaFoldDB" id="A0AAV0IB03"/>
<dbReference type="Proteomes" id="UP001154282">
    <property type="component" value="Unassembled WGS sequence"/>
</dbReference>
<evidence type="ECO:0000259" key="3">
    <source>
        <dbReference type="PROSITE" id="PS50158"/>
    </source>
</evidence>
<dbReference type="InterPro" id="IPR040256">
    <property type="entry name" value="At4g02000-like"/>
</dbReference>
<protein>
    <recommendedName>
        <fullName evidence="3">CCHC-type domain-containing protein</fullName>
    </recommendedName>
</protein>
<dbReference type="PANTHER" id="PTHR31286:SF99">
    <property type="entry name" value="DUF4283 DOMAIN-CONTAINING PROTEIN"/>
    <property type="match status" value="1"/>
</dbReference>
<dbReference type="GO" id="GO:0003676">
    <property type="term" value="F:nucleic acid binding"/>
    <property type="evidence" value="ECO:0007669"/>
    <property type="project" value="InterPro"/>
</dbReference>
<dbReference type="GO" id="GO:0008270">
    <property type="term" value="F:zinc ion binding"/>
    <property type="evidence" value="ECO:0007669"/>
    <property type="project" value="UniProtKB-KW"/>
</dbReference>
<dbReference type="InterPro" id="IPR036875">
    <property type="entry name" value="Znf_CCHC_sf"/>
</dbReference>
<reference evidence="4" key="1">
    <citation type="submission" date="2022-08" db="EMBL/GenBank/DDBJ databases">
        <authorList>
            <person name="Gutierrez-Valencia J."/>
        </authorList>
    </citation>
    <scope>NUCLEOTIDE SEQUENCE</scope>
</reference>
<sequence>MIVWVQLPALKVHFYHKEVLTILGNLIGRTIKLDYHTLTRQRAKFARLAVEVDLSKPLVPRIWLDDEWQKVEFENLPVVCFECGKIGHSSDSCPLLQPVTSPAAISILGGASPDSCPELPEENPGYGPWMLVSRKSRRNSRGQDAKGKKDAEGGIPGSGKDGKSGKGGNTNKEGKNPLSQVAASNGHQPLHIGPQERKVGNGKHNGSDTRKGKEKVGSQQPPLGKGLLGPGPSNAIKNGQEPIAASETREAQPSTTSQNINGKKSNAEKKLGQVGDTAQKEVPHVMAPPPLTHSVVGPNGTTMQIIAVQPPGATSSGRKSEAAPSTASRTKPAKNSKSRGRKGSQAKLNSVRTLQIWSPVKEKILKNKVRLANLTLQDINEWTEARERPNLSAIDQIALEGPSQQPQEGVPEEAMLTTAS</sequence>
<feature type="region of interest" description="Disordered" evidence="2">
    <location>
        <begin position="400"/>
        <end position="420"/>
    </location>
</feature>